<evidence type="ECO:0000313" key="1">
    <source>
        <dbReference type="EMBL" id="GAA48988.1"/>
    </source>
</evidence>
<dbReference type="Proteomes" id="UP000008909">
    <property type="component" value="Unassembled WGS sequence"/>
</dbReference>
<proteinExistence type="predicted"/>
<organism evidence="1 2">
    <name type="scientific">Clonorchis sinensis</name>
    <name type="common">Chinese liver fluke</name>
    <dbReference type="NCBI Taxonomy" id="79923"/>
    <lineage>
        <taxon>Eukaryota</taxon>
        <taxon>Metazoa</taxon>
        <taxon>Spiralia</taxon>
        <taxon>Lophotrochozoa</taxon>
        <taxon>Platyhelminthes</taxon>
        <taxon>Trematoda</taxon>
        <taxon>Digenea</taxon>
        <taxon>Opisthorchiida</taxon>
        <taxon>Opisthorchiata</taxon>
        <taxon>Opisthorchiidae</taxon>
        <taxon>Clonorchis</taxon>
    </lineage>
</organism>
<protein>
    <submittedName>
        <fullName evidence="1">Uncharacterized protein</fullName>
    </submittedName>
</protein>
<sequence length="225" mass="25496">MLSFKLLSFQIHFAFSRLARWLQAGQLLGRRSMGRAHQSHRSSVNTFACSDVKIQMRPTRVGGVVVTSPPRRSDVRGSNPGTATGYALLMSSNKSETRVQCFPLVWTHRNSYARTGGRPFKREREALWIVLRNPGCLDEVANFIEAASTKRKTRVKMCVTIFNEFSVDIGVKPSSEKMEVKHSTARHDNLADQIFKRPLYSLGEIREQDILMGKHKLVIRKGHAI</sequence>
<dbReference type="AlphaFoldDB" id="G7Y7Q3"/>
<evidence type="ECO:0000313" key="2">
    <source>
        <dbReference type="Proteomes" id="UP000008909"/>
    </source>
</evidence>
<keyword evidence="2" id="KW-1185">Reference proteome</keyword>
<reference key="2">
    <citation type="submission" date="2011-10" db="EMBL/GenBank/DDBJ databases">
        <title>The genome and transcriptome sequence of Clonorchis sinensis provide insights into the carcinogenic liver fluke.</title>
        <authorList>
            <person name="Wang X."/>
            <person name="Huang Y."/>
            <person name="Chen W."/>
            <person name="Liu H."/>
            <person name="Guo L."/>
            <person name="Chen Y."/>
            <person name="Luo F."/>
            <person name="Zhou W."/>
            <person name="Sun J."/>
            <person name="Mao Q."/>
            <person name="Liang P."/>
            <person name="Zhou C."/>
            <person name="Tian Y."/>
            <person name="Men J."/>
            <person name="Lv X."/>
            <person name="Huang L."/>
            <person name="Zhou J."/>
            <person name="Hu Y."/>
            <person name="Li R."/>
            <person name="Zhang F."/>
            <person name="Lei H."/>
            <person name="Li X."/>
            <person name="Hu X."/>
            <person name="Liang C."/>
            <person name="Xu J."/>
            <person name="Wu Z."/>
            <person name="Yu X."/>
        </authorList>
    </citation>
    <scope>NUCLEOTIDE SEQUENCE</scope>
    <source>
        <strain>Henan</strain>
    </source>
</reference>
<reference evidence="1" key="1">
    <citation type="journal article" date="2011" name="Genome Biol.">
        <title>The draft genome of the carcinogenic human liver fluke Clonorchis sinensis.</title>
        <authorList>
            <person name="Wang X."/>
            <person name="Chen W."/>
            <person name="Huang Y."/>
            <person name="Sun J."/>
            <person name="Men J."/>
            <person name="Liu H."/>
            <person name="Luo F."/>
            <person name="Guo L."/>
            <person name="Lv X."/>
            <person name="Deng C."/>
            <person name="Zhou C."/>
            <person name="Fan Y."/>
            <person name="Li X."/>
            <person name="Huang L."/>
            <person name="Hu Y."/>
            <person name="Liang C."/>
            <person name="Hu X."/>
            <person name="Xu J."/>
            <person name="Yu X."/>
        </authorList>
    </citation>
    <scope>NUCLEOTIDE SEQUENCE [LARGE SCALE GENOMIC DNA]</scope>
    <source>
        <strain evidence="1">Henan</strain>
    </source>
</reference>
<dbReference type="EMBL" id="DF142922">
    <property type="protein sequence ID" value="GAA48988.1"/>
    <property type="molecule type" value="Genomic_DNA"/>
</dbReference>
<accession>G7Y7Q3</accession>
<gene>
    <name evidence="1" type="ORF">CLF_102345</name>
</gene>
<name>G7Y7Q3_CLOSI</name>